<keyword evidence="4" id="KW-0418">Kinase</keyword>
<feature type="transmembrane region" description="Helical" evidence="2">
    <location>
        <begin position="800"/>
        <end position="823"/>
    </location>
</feature>
<dbReference type="Proteomes" id="UP000050465">
    <property type="component" value="Unassembled WGS sequence"/>
</dbReference>
<dbReference type="Pfam" id="PF00069">
    <property type="entry name" value="Pkinase"/>
    <property type="match status" value="1"/>
</dbReference>
<evidence type="ECO:0000256" key="1">
    <source>
        <dbReference type="SAM" id="MobiDB-lite"/>
    </source>
</evidence>
<dbReference type="InterPro" id="IPR011009">
    <property type="entry name" value="Kinase-like_dom_sf"/>
</dbReference>
<sequence>MNGSHLQIARSYMQKINCLDKGRGRKYSAMEKDTRENRNFQTRRDSSTESANRTRRDGYPLETLNVAANEIQQDNLLNLNNREESYPSTTLDKKYSNENSRPLPPVLNHLYCKVEALPTQGAEADLYVVEERVSGNRYVLKHYREGIIPSEEVTQAIQNLSEEHNDYFIQVINYSYSQQLSYEVLEYLEEGSLANLLAQNERLNKQQISDVLTQLSTSIDILHKNGIVHRDLKPGNVLIRQHSPLKLALIDFGISSALNDFSVVVTSTSRTLAYAPPEAMSGKVSLAFDFWSLGIILVELLTGRQPFEGLSDFSINSYLIEKSVDLSNITDQRWNNLCRGLLLRDSQHRWGKAEIDRWITGEALTVHTDSYQTNIKPYILNGKQCYSKSELAIVLVENWEEGIKRLNRGELHKWIDEDLDDRDLYNRVLDIDALKIYGEDGHRYIERNLEPNVKLLLLISDLDPDLNPVYGNYSLSPAGLLSIAEAENNAVIDWLEKYQVLKVYGEHIANNEYIEIHNKWRFELKNVQAKIEDIRKNENISRDLLTEKDAFLHIRSILLKYAVSDDLSFQLWKNAKDIINSEAGICDWLRELGENIEESSSISSSYLIVLSEPVAKQQAQEKIKQSVLSSKALDKHTKYIENSMKHIASTDKTLYELCRPSSESIIDAAFFLSEEKAIVSTSDFNRLKESNYSRLQHLWELNIIISNYIDNKWKTIIDSDNYLASIDSLRKTLSLSKEAVISKALPGKSPLWSSIFKNIFSLKPRKKRTFIIVSLHIAINCLWCIGITVFLILKSIPELIGGLVDGGGCLSLISGSAMLLYFIMRFPMFSISIFVLVYLITFAIECSEKIKILSLLDLIKNVERAENALNSSGYNESMEKIILEESLKDKQYVKRVEDLHHEFSGIAHEIESSLIRVIAK</sequence>
<dbReference type="SUPFAM" id="SSF56112">
    <property type="entry name" value="Protein kinase-like (PK-like)"/>
    <property type="match status" value="1"/>
</dbReference>
<accession>A0A0P8D7L2</accession>
<reference evidence="4 5" key="1">
    <citation type="submission" date="2015-09" db="EMBL/GenBank/DDBJ databases">
        <title>Identification and resolution of microdiversity through metagenomic sequencing of parallel consortia.</title>
        <authorList>
            <person name="Nelson W.C."/>
            <person name="Romine M.F."/>
            <person name="Lindemann S.R."/>
        </authorList>
    </citation>
    <scope>NUCLEOTIDE SEQUENCE [LARGE SCALE GENOMIC DNA]</scope>
    <source>
        <strain evidence="4">Ana</strain>
    </source>
</reference>
<dbReference type="GO" id="GO:0005524">
    <property type="term" value="F:ATP binding"/>
    <property type="evidence" value="ECO:0007669"/>
    <property type="project" value="InterPro"/>
</dbReference>
<dbReference type="PROSITE" id="PS00108">
    <property type="entry name" value="PROTEIN_KINASE_ST"/>
    <property type="match status" value="1"/>
</dbReference>
<dbReference type="GO" id="GO:0004674">
    <property type="term" value="F:protein serine/threonine kinase activity"/>
    <property type="evidence" value="ECO:0007669"/>
    <property type="project" value="UniProtKB-KW"/>
</dbReference>
<feature type="region of interest" description="Disordered" evidence="1">
    <location>
        <begin position="31"/>
        <end position="58"/>
    </location>
</feature>
<feature type="transmembrane region" description="Helical" evidence="2">
    <location>
        <begin position="829"/>
        <end position="846"/>
    </location>
</feature>
<dbReference type="PANTHER" id="PTHR44167:SF18">
    <property type="entry name" value="PROTEIN KINASE DOMAIN-CONTAINING PROTEIN"/>
    <property type="match status" value="1"/>
</dbReference>
<evidence type="ECO:0000259" key="3">
    <source>
        <dbReference type="PROSITE" id="PS50011"/>
    </source>
</evidence>
<organism evidence="4 5">
    <name type="scientific">Phormidesmis priestleyi Ana</name>
    <dbReference type="NCBI Taxonomy" id="1666911"/>
    <lineage>
        <taxon>Bacteria</taxon>
        <taxon>Bacillati</taxon>
        <taxon>Cyanobacteriota</taxon>
        <taxon>Cyanophyceae</taxon>
        <taxon>Leptolyngbyales</taxon>
        <taxon>Leptolyngbyaceae</taxon>
        <taxon>Phormidesmis</taxon>
    </lineage>
</organism>
<evidence type="ECO:0000313" key="5">
    <source>
        <dbReference type="Proteomes" id="UP000050465"/>
    </source>
</evidence>
<protein>
    <submittedName>
        <fullName evidence="4">Serine/threonine protein kinase, bacterial</fullName>
        <ecNumber evidence="4">2.7.11.1</ecNumber>
    </submittedName>
</protein>
<dbReference type="EMBL" id="LJZR01000069">
    <property type="protein sequence ID" value="KPQ32100.1"/>
    <property type="molecule type" value="Genomic_DNA"/>
</dbReference>
<comment type="caution">
    <text evidence="4">The sequence shown here is derived from an EMBL/GenBank/DDBJ whole genome shotgun (WGS) entry which is preliminary data.</text>
</comment>
<keyword evidence="2" id="KW-0812">Transmembrane</keyword>
<evidence type="ECO:0000256" key="2">
    <source>
        <dbReference type="SAM" id="Phobius"/>
    </source>
</evidence>
<dbReference type="GO" id="GO:0005737">
    <property type="term" value="C:cytoplasm"/>
    <property type="evidence" value="ECO:0007669"/>
    <property type="project" value="TreeGrafter"/>
</dbReference>
<proteinExistence type="predicted"/>
<keyword evidence="4" id="KW-0808">Transferase</keyword>
<dbReference type="InterPro" id="IPR000719">
    <property type="entry name" value="Prot_kinase_dom"/>
</dbReference>
<dbReference type="STRING" id="1666911.HLUCCA11_22325"/>
<dbReference type="PROSITE" id="PS50011">
    <property type="entry name" value="PROTEIN_KINASE_DOM"/>
    <property type="match status" value="1"/>
</dbReference>
<dbReference type="Gene3D" id="1.10.510.10">
    <property type="entry name" value="Transferase(Phosphotransferase) domain 1"/>
    <property type="match status" value="1"/>
</dbReference>
<keyword evidence="2" id="KW-1133">Transmembrane helix</keyword>
<feature type="domain" description="Protein kinase" evidence="3">
    <location>
        <begin position="112"/>
        <end position="359"/>
    </location>
</feature>
<gene>
    <name evidence="4" type="ORF">HLUCCA11_22325</name>
</gene>
<dbReference type="InterPro" id="IPR008271">
    <property type="entry name" value="Ser/Thr_kinase_AS"/>
</dbReference>
<evidence type="ECO:0000313" key="4">
    <source>
        <dbReference type="EMBL" id="KPQ32100.1"/>
    </source>
</evidence>
<dbReference type="AlphaFoldDB" id="A0A0P8D7L2"/>
<feature type="transmembrane region" description="Helical" evidence="2">
    <location>
        <begin position="770"/>
        <end position="793"/>
    </location>
</feature>
<keyword evidence="4" id="KW-0723">Serine/threonine-protein kinase</keyword>
<dbReference type="PANTHER" id="PTHR44167">
    <property type="entry name" value="OVARIAN-SPECIFIC SERINE/THREONINE-PROTEIN KINASE LOK-RELATED"/>
    <property type="match status" value="1"/>
</dbReference>
<dbReference type="SMART" id="SM00220">
    <property type="entry name" value="S_TKc"/>
    <property type="match status" value="1"/>
</dbReference>
<name>A0A0P8D7L2_9CYAN</name>
<dbReference type="EC" id="2.7.11.1" evidence="4"/>
<keyword evidence="2" id="KW-0472">Membrane</keyword>